<keyword evidence="8 10" id="KW-0472">Membrane</keyword>
<feature type="transmembrane region" description="Helical" evidence="11">
    <location>
        <begin position="21"/>
        <end position="44"/>
    </location>
</feature>
<evidence type="ECO:0000256" key="4">
    <source>
        <dbReference type="ARBA" id="ARBA00022475"/>
    </source>
</evidence>
<feature type="transmembrane region" description="Helical" evidence="11">
    <location>
        <begin position="214"/>
        <end position="239"/>
    </location>
</feature>
<name>A0A3M8CWD0_9BACL</name>
<keyword evidence="7 11" id="KW-1133">Transmembrane helix</keyword>
<evidence type="ECO:0000256" key="3">
    <source>
        <dbReference type="ARBA" id="ARBA00021907"/>
    </source>
</evidence>
<reference evidence="14 15" key="1">
    <citation type="submission" date="2018-10" db="EMBL/GenBank/DDBJ databases">
        <title>Phylogenomics of Brevibacillus.</title>
        <authorList>
            <person name="Dunlap C."/>
        </authorList>
    </citation>
    <scope>NUCLEOTIDE SEQUENCE [LARGE SCALE GENOMIC DNA]</scope>
    <source>
        <strain evidence="14 15">JCM 15774</strain>
    </source>
</reference>
<evidence type="ECO:0000256" key="8">
    <source>
        <dbReference type="ARBA" id="ARBA00023136"/>
    </source>
</evidence>
<evidence type="ECO:0000256" key="6">
    <source>
        <dbReference type="ARBA" id="ARBA00022692"/>
    </source>
</evidence>
<evidence type="ECO:0000256" key="2">
    <source>
        <dbReference type="ARBA" id="ARBA00007379"/>
    </source>
</evidence>
<feature type="transmembrane region" description="Helical" evidence="11">
    <location>
        <begin position="168"/>
        <end position="193"/>
    </location>
</feature>
<evidence type="ECO:0000313" key="14">
    <source>
        <dbReference type="EMBL" id="RNB80003.1"/>
    </source>
</evidence>
<dbReference type="Proteomes" id="UP000269573">
    <property type="component" value="Unassembled WGS sequence"/>
</dbReference>
<keyword evidence="5 10" id="KW-0132">Cell division</keyword>
<dbReference type="InterPro" id="IPR040690">
    <property type="entry name" value="FtsX_ECD"/>
</dbReference>
<keyword evidence="9 10" id="KW-0131">Cell cycle</keyword>
<evidence type="ECO:0000256" key="5">
    <source>
        <dbReference type="ARBA" id="ARBA00022618"/>
    </source>
</evidence>
<proteinExistence type="inferred from homology"/>
<dbReference type="InterPro" id="IPR004513">
    <property type="entry name" value="FtsX"/>
</dbReference>
<dbReference type="RefSeq" id="WP_122926447.1">
    <property type="nucleotide sequence ID" value="NZ_RHHU01000018.1"/>
</dbReference>
<sequence length="291" mass="32555">MSNQRAMYMLRDAREGIMRNLGAATSAALLIFVAMAFCGILLLVRLGVGDLMHYLESQVTMKVYLDPSVDTEAVAKILQNNSYVKTAEVETKEQMLERLSFFFTGREHLLLSFQESDIPDAIRLELADKSQMGLFAEQLGGMKEIIKVVYPQQFAETILKWSEQINQYGLLLLVLFVLLAFGMVFIAMSLALYQRRQEIRVRLLIGAKPAQVRGQFLFEGWLIGLIGSLLAAIVVYLFFTGLLAPLQQQFPFALQFSMNGVYFTMLAVVVAGSLVGLAASYVSTRKLIDHA</sequence>
<dbReference type="GO" id="GO:0051301">
    <property type="term" value="P:cell division"/>
    <property type="evidence" value="ECO:0007669"/>
    <property type="project" value="UniProtKB-KW"/>
</dbReference>
<organism evidence="14 15">
    <name type="scientific">Brevibacillus nitrificans</name>
    <dbReference type="NCBI Taxonomy" id="651560"/>
    <lineage>
        <taxon>Bacteria</taxon>
        <taxon>Bacillati</taxon>
        <taxon>Bacillota</taxon>
        <taxon>Bacilli</taxon>
        <taxon>Bacillales</taxon>
        <taxon>Paenibacillaceae</taxon>
        <taxon>Brevibacillus</taxon>
    </lineage>
</organism>
<dbReference type="InterPro" id="IPR003838">
    <property type="entry name" value="ABC3_permease_C"/>
</dbReference>
<dbReference type="PANTHER" id="PTHR47755">
    <property type="entry name" value="CELL DIVISION PROTEIN FTSX"/>
    <property type="match status" value="1"/>
</dbReference>
<feature type="domain" description="FtsX extracellular" evidence="13">
    <location>
        <begin position="59"/>
        <end position="148"/>
    </location>
</feature>
<evidence type="ECO:0000256" key="9">
    <source>
        <dbReference type="ARBA" id="ARBA00023306"/>
    </source>
</evidence>
<keyword evidence="6 11" id="KW-0812">Transmembrane</keyword>
<comment type="function">
    <text evidence="10">Part of the ABC transporter FtsEX involved in asymmetric cellular division facilitating the initiation of sporulation.</text>
</comment>
<evidence type="ECO:0000259" key="12">
    <source>
        <dbReference type="Pfam" id="PF02687"/>
    </source>
</evidence>
<dbReference type="GO" id="GO:0005886">
    <property type="term" value="C:plasma membrane"/>
    <property type="evidence" value="ECO:0007669"/>
    <property type="project" value="UniProtKB-SubCell"/>
</dbReference>
<evidence type="ECO:0000256" key="1">
    <source>
        <dbReference type="ARBA" id="ARBA00004651"/>
    </source>
</evidence>
<gene>
    <name evidence="14" type="ORF">EDM59_26095</name>
</gene>
<comment type="subcellular location">
    <subcellularLocation>
        <location evidence="1">Cell membrane</location>
        <topology evidence="1">Multi-pass membrane protein</topology>
    </subcellularLocation>
</comment>
<dbReference type="PIRSF" id="PIRSF003097">
    <property type="entry name" value="FtsX"/>
    <property type="match status" value="1"/>
</dbReference>
<dbReference type="Pfam" id="PF18075">
    <property type="entry name" value="FtsX_ECD"/>
    <property type="match status" value="1"/>
</dbReference>
<evidence type="ECO:0000313" key="15">
    <source>
        <dbReference type="Proteomes" id="UP000269573"/>
    </source>
</evidence>
<dbReference type="EMBL" id="RHHU01000018">
    <property type="protein sequence ID" value="RNB80003.1"/>
    <property type="molecule type" value="Genomic_DNA"/>
</dbReference>
<dbReference type="Gene3D" id="3.30.70.3040">
    <property type="match status" value="1"/>
</dbReference>
<comment type="similarity">
    <text evidence="2 10">Belongs to the ABC-4 integral membrane protein family. FtsX subfamily.</text>
</comment>
<evidence type="ECO:0000256" key="7">
    <source>
        <dbReference type="ARBA" id="ARBA00022989"/>
    </source>
</evidence>
<feature type="transmembrane region" description="Helical" evidence="11">
    <location>
        <begin position="259"/>
        <end position="282"/>
    </location>
</feature>
<dbReference type="AlphaFoldDB" id="A0A3M8CWD0"/>
<keyword evidence="4 10" id="KW-1003">Cell membrane</keyword>
<feature type="domain" description="ABC3 transporter permease C-terminal" evidence="12">
    <location>
        <begin position="171"/>
        <end position="287"/>
    </location>
</feature>
<evidence type="ECO:0000256" key="11">
    <source>
        <dbReference type="SAM" id="Phobius"/>
    </source>
</evidence>
<accession>A0A3M8CWD0</accession>
<dbReference type="Pfam" id="PF02687">
    <property type="entry name" value="FtsX"/>
    <property type="match status" value="1"/>
</dbReference>
<evidence type="ECO:0000256" key="10">
    <source>
        <dbReference type="PIRNR" id="PIRNR003097"/>
    </source>
</evidence>
<comment type="caution">
    <text evidence="14">The sequence shown here is derived from an EMBL/GenBank/DDBJ whole genome shotgun (WGS) entry which is preliminary data.</text>
</comment>
<evidence type="ECO:0000259" key="13">
    <source>
        <dbReference type="Pfam" id="PF18075"/>
    </source>
</evidence>
<keyword evidence="15" id="KW-1185">Reference proteome</keyword>
<dbReference type="PANTHER" id="PTHR47755:SF1">
    <property type="entry name" value="CELL DIVISION PROTEIN FTSX"/>
    <property type="match status" value="1"/>
</dbReference>
<protein>
    <recommendedName>
        <fullName evidence="3 10">Cell division protein FtsX</fullName>
    </recommendedName>
</protein>